<evidence type="ECO:0000313" key="1">
    <source>
        <dbReference type="EMBL" id="KFB53468.1"/>
    </source>
</evidence>
<keyword evidence="3" id="KW-1185">Reference proteome</keyword>
<dbReference type="Proteomes" id="UP000030765">
    <property type="component" value="Unassembled WGS sequence"/>
</dbReference>
<dbReference type="EnsemblMetazoa" id="ASIC021975-RA">
    <property type="protein sequence ID" value="ASIC021975-PA"/>
    <property type="gene ID" value="ASIC021975"/>
</dbReference>
<dbReference type="VEuPathDB" id="VectorBase:ASIC021975"/>
<reference evidence="2" key="2">
    <citation type="submission" date="2020-05" db="UniProtKB">
        <authorList>
            <consortium name="EnsemblMetazoa"/>
        </authorList>
    </citation>
    <scope>IDENTIFICATION</scope>
</reference>
<evidence type="ECO:0000313" key="3">
    <source>
        <dbReference type="Proteomes" id="UP000030765"/>
    </source>
</evidence>
<reference evidence="1 3" key="1">
    <citation type="journal article" date="2014" name="BMC Genomics">
        <title>Genome sequence of Anopheles sinensis provides insight into genetics basis of mosquito competence for malaria parasites.</title>
        <authorList>
            <person name="Zhou D."/>
            <person name="Zhang D."/>
            <person name="Ding G."/>
            <person name="Shi L."/>
            <person name="Hou Q."/>
            <person name="Ye Y."/>
            <person name="Xu Y."/>
            <person name="Zhou H."/>
            <person name="Xiong C."/>
            <person name="Li S."/>
            <person name="Yu J."/>
            <person name="Hong S."/>
            <person name="Yu X."/>
            <person name="Zou P."/>
            <person name="Chen C."/>
            <person name="Chang X."/>
            <person name="Wang W."/>
            <person name="Lv Y."/>
            <person name="Sun Y."/>
            <person name="Ma L."/>
            <person name="Shen B."/>
            <person name="Zhu C."/>
        </authorList>
    </citation>
    <scope>NUCLEOTIDE SEQUENCE [LARGE SCALE GENOMIC DNA]</scope>
</reference>
<organism evidence="1">
    <name type="scientific">Anopheles sinensis</name>
    <name type="common">Mosquito</name>
    <dbReference type="NCBI Taxonomy" id="74873"/>
    <lineage>
        <taxon>Eukaryota</taxon>
        <taxon>Metazoa</taxon>
        <taxon>Ecdysozoa</taxon>
        <taxon>Arthropoda</taxon>
        <taxon>Hexapoda</taxon>
        <taxon>Insecta</taxon>
        <taxon>Pterygota</taxon>
        <taxon>Neoptera</taxon>
        <taxon>Endopterygota</taxon>
        <taxon>Diptera</taxon>
        <taxon>Nematocera</taxon>
        <taxon>Culicoidea</taxon>
        <taxon>Culicidae</taxon>
        <taxon>Anophelinae</taxon>
        <taxon>Anopheles</taxon>
    </lineage>
</organism>
<gene>
    <name evidence="1" type="ORF">ZHAS_00021975</name>
</gene>
<name>A0A084WTC4_ANOSI</name>
<evidence type="ECO:0000313" key="2">
    <source>
        <dbReference type="EnsemblMetazoa" id="ASIC021975-PA"/>
    </source>
</evidence>
<accession>A0A084WTC4</accession>
<dbReference type="AlphaFoldDB" id="A0A084WTC4"/>
<sequence length="78" mass="8697">MERTQKGEEVLLTHLDVEPEEDGSMSKKQITHFLVAMPTSSPKRGSCIIVMTTQCFRKKEFLVDNVGTPMGEQGAEGR</sequence>
<dbReference type="EMBL" id="ATLV01026883">
    <property type="status" value="NOT_ANNOTATED_CDS"/>
    <property type="molecule type" value="Genomic_DNA"/>
</dbReference>
<protein>
    <submittedName>
        <fullName evidence="1 2">Uncharacterized protein</fullName>
    </submittedName>
</protein>
<dbReference type="EMBL" id="KE525420">
    <property type="protein sequence ID" value="KFB53468.1"/>
    <property type="molecule type" value="Genomic_DNA"/>
</dbReference>
<proteinExistence type="predicted"/>